<evidence type="ECO:0000256" key="1">
    <source>
        <dbReference type="ARBA" id="ARBA00000085"/>
    </source>
</evidence>
<dbReference type="Proteomes" id="UP001526143">
    <property type="component" value="Unassembled WGS sequence"/>
</dbReference>
<proteinExistence type="predicted"/>
<reference evidence="7 8" key="1">
    <citation type="submission" date="2022-10" db="EMBL/GenBank/DDBJ databases">
        <title>Identification of biosynthetic pathway for the production of the potent trypsin inhibitor radiosumin.</title>
        <authorList>
            <person name="Fewer D.P."/>
            <person name="Delbaje E."/>
            <person name="Ouyang X."/>
            <person name="Agostino P.D."/>
            <person name="Wahlsten M."/>
            <person name="Jokela J."/>
            <person name="Permi P."/>
            <person name="Haapaniemi E."/>
            <person name="Koistinen H."/>
        </authorList>
    </citation>
    <scope>NUCLEOTIDE SEQUENCE [LARGE SCALE GENOMIC DNA]</scope>
    <source>
        <strain evidence="7 8">NIES-515</strain>
    </source>
</reference>
<dbReference type="RefSeq" id="WP_263745341.1">
    <property type="nucleotide sequence ID" value="NZ_JAOWRF010000151.1"/>
</dbReference>
<accession>A0ABT3AXG3</accession>
<keyword evidence="3" id="KW-0597">Phosphoprotein</keyword>
<dbReference type="EC" id="2.7.13.3" evidence="2"/>
<dbReference type="InterPro" id="IPR005467">
    <property type="entry name" value="His_kinase_dom"/>
</dbReference>
<evidence type="ECO:0000256" key="5">
    <source>
        <dbReference type="ARBA" id="ARBA00023012"/>
    </source>
</evidence>
<dbReference type="PANTHER" id="PTHR43547:SF2">
    <property type="entry name" value="HYBRID SIGNAL TRANSDUCTION HISTIDINE KINASE C"/>
    <property type="match status" value="1"/>
</dbReference>
<evidence type="ECO:0000313" key="7">
    <source>
        <dbReference type="EMBL" id="MCV3213817.1"/>
    </source>
</evidence>
<dbReference type="PRINTS" id="PR00344">
    <property type="entry name" value="BCTRLSENSOR"/>
</dbReference>
<feature type="domain" description="Histidine kinase" evidence="6">
    <location>
        <begin position="151"/>
        <end position="370"/>
    </location>
</feature>
<dbReference type="SMART" id="SM00387">
    <property type="entry name" value="HATPase_c"/>
    <property type="match status" value="1"/>
</dbReference>
<gene>
    <name evidence="7" type="ORF">OGM63_09890</name>
</gene>
<name>A0ABT3AXG3_9CYAN</name>
<evidence type="ECO:0000256" key="2">
    <source>
        <dbReference type="ARBA" id="ARBA00012438"/>
    </source>
</evidence>
<evidence type="ECO:0000256" key="4">
    <source>
        <dbReference type="ARBA" id="ARBA00022777"/>
    </source>
</evidence>
<keyword evidence="4 7" id="KW-0808">Transferase</keyword>
<dbReference type="Gene3D" id="3.30.565.10">
    <property type="entry name" value="Histidine kinase-like ATPase, C-terminal domain"/>
    <property type="match status" value="1"/>
</dbReference>
<organism evidence="7 8">
    <name type="scientific">Plectonema radiosum NIES-515</name>
    <dbReference type="NCBI Taxonomy" id="2986073"/>
    <lineage>
        <taxon>Bacteria</taxon>
        <taxon>Bacillati</taxon>
        <taxon>Cyanobacteriota</taxon>
        <taxon>Cyanophyceae</taxon>
        <taxon>Oscillatoriophycideae</taxon>
        <taxon>Oscillatoriales</taxon>
        <taxon>Microcoleaceae</taxon>
        <taxon>Plectonema</taxon>
    </lineage>
</organism>
<dbReference type="EMBL" id="JAOWRF010000151">
    <property type="protein sequence ID" value="MCV3213817.1"/>
    <property type="molecule type" value="Genomic_DNA"/>
</dbReference>
<evidence type="ECO:0000313" key="8">
    <source>
        <dbReference type="Proteomes" id="UP001526143"/>
    </source>
</evidence>
<keyword evidence="4 7" id="KW-0418">Kinase</keyword>
<dbReference type="PROSITE" id="PS50109">
    <property type="entry name" value="HIS_KIN"/>
    <property type="match status" value="1"/>
</dbReference>
<keyword evidence="5" id="KW-0902">Two-component regulatory system</keyword>
<dbReference type="Gene3D" id="1.10.287.130">
    <property type="match status" value="1"/>
</dbReference>
<protein>
    <recommendedName>
        <fullName evidence="2">histidine kinase</fullName>
        <ecNumber evidence="2">2.7.13.3</ecNumber>
    </recommendedName>
</protein>
<evidence type="ECO:0000256" key="3">
    <source>
        <dbReference type="ARBA" id="ARBA00022553"/>
    </source>
</evidence>
<evidence type="ECO:0000259" key="6">
    <source>
        <dbReference type="PROSITE" id="PS50109"/>
    </source>
</evidence>
<dbReference type="SUPFAM" id="SSF55874">
    <property type="entry name" value="ATPase domain of HSP90 chaperone/DNA topoisomerase II/histidine kinase"/>
    <property type="match status" value="1"/>
</dbReference>
<dbReference type="GO" id="GO:0016301">
    <property type="term" value="F:kinase activity"/>
    <property type="evidence" value="ECO:0007669"/>
    <property type="project" value="UniProtKB-KW"/>
</dbReference>
<comment type="catalytic activity">
    <reaction evidence="1">
        <text>ATP + protein L-histidine = ADP + protein N-phospho-L-histidine.</text>
        <dbReference type="EC" id="2.7.13.3"/>
    </reaction>
</comment>
<dbReference type="Pfam" id="PF02518">
    <property type="entry name" value="HATPase_c"/>
    <property type="match status" value="1"/>
</dbReference>
<dbReference type="InterPro" id="IPR003594">
    <property type="entry name" value="HATPase_dom"/>
</dbReference>
<dbReference type="InterPro" id="IPR036890">
    <property type="entry name" value="HATPase_C_sf"/>
</dbReference>
<sequence>MSHSITADVFAALKILVLERLNVGSFRVTGTVPNWLGSFCRRPVISGMQILIPEEEFLFLENFLIDAEEFWQSNNEDKLKSGLWTQIDLTGQEYHFEASAICINHQKILLIESLDGEYKEMQSIIQKARENELTYQQFLKENQKKEVLIHCIIHDIAGQLSGINCCLALLEFENLTPKGKERLEIGRKQSVKQEMLIRQILDAFLAEVQSLEAFSVDVDKAPDALISTQELIEILTPTFTLNKMRLLLAPNVDLTADWKVVGDKSRLDRVISNLTENALRHSPGGSVVTIDLQQDGEYVLVIVNDQGSGVAPEMAQNLFQKFSQGKDRSGRVGLGLYFCRITVERWGGEIGYSPRPEGGSRFWLRLPKVGRVRRME</sequence>
<dbReference type="InterPro" id="IPR004358">
    <property type="entry name" value="Sig_transdc_His_kin-like_C"/>
</dbReference>
<dbReference type="PANTHER" id="PTHR43547">
    <property type="entry name" value="TWO-COMPONENT HISTIDINE KINASE"/>
    <property type="match status" value="1"/>
</dbReference>
<comment type="caution">
    <text evidence="7">The sequence shown here is derived from an EMBL/GenBank/DDBJ whole genome shotgun (WGS) entry which is preliminary data.</text>
</comment>
<keyword evidence="8" id="KW-1185">Reference proteome</keyword>